<dbReference type="Pfam" id="PF00589">
    <property type="entry name" value="Phage_integrase"/>
    <property type="match status" value="1"/>
</dbReference>
<dbReference type="EMBL" id="DWWS01000075">
    <property type="protein sequence ID" value="HJC25983.1"/>
    <property type="molecule type" value="Genomic_DNA"/>
</dbReference>
<dbReference type="SUPFAM" id="SSF56349">
    <property type="entry name" value="DNA breaking-rejoining enzymes"/>
    <property type="match status" value="1"/>
</dbReference>
<proteinExistence type="inferred from homology"/>
<dbReference type="InterPro" id="IPR013762">
    <property type="entry name" value="Integrase-like_cat_sf"/>
</dbReference>
<dbReference type="PANTHER" id="PTHR30349">
    <property type="entry name" value="PHAGE INTEGRASE-RELATED"/>
    <property type="match status" value="1"/>
</dbReference>
<dbReference type="Gene3D" id="1.10.443.10">
    <property type="entry name" value="Intergrase catalytic core"/>
    <property type="match status" value="1"/>
</dbReference>
<keyword evidence="2" id="KW-0238">DNA-binding</keyword>
<evidence type="ECO:0000256" key="1">
    <source>
        <dbReference type="ARBA" id="ARBA00008857"/>
    </source>
</evidence>
<keyword evidence="3" id="KW-0233">DNA recombination</keyword>
<protein>
    <submittedName>
        <fullName evidence="5">Site-specific integrase</fullName>
    </submittedName>
</protein>
<dbReference type="CDD" id="cd00397">
    <property type="entry name" value="DNA_BRE_C"/>
    <property type="match status" value="1"/>
</dbReference>
<evidence type="ECO:0000259" key="4">
    <source>
        <dbReference type="PROSITE" id="PS51898"/>
    </source>
</evidence>
<dbReference type="GO" id="GO:0003677">
    <property type="term" value="F:DNA binding"/>
    <property type="evidence" value="ECO:0007669"/>
    <property type="project" value="UniProtKB-KW"/>
</dbReference>
<dbReference type="InterPro" id="IPR002104">
    <property type="entry name" value="Integrase_catalytic"/>
</dbReference>
<evidence type="ECO:0000313" key="6">
    <source>
        <dbReference type="Proteomes" id="UP000823891"/>
    </source>
</evidence>
<evidence type="ECO:0000313" key="5">
    <source>
        <dbReference type="EMBL" id="HJC25983.1"/>
    </source>
</evidence>
<dbReference type="InterPro" id="IPR010998">
    <property type="entry name" value="Integrase_recombinase_N"/>
</dbReference>
<reference evidence="5" key="2">
    <citation type="submission" date="2021-04" db="EMBL/GenBank/DDBJ databases">
        <authorList>
            <person name="Gilroy R."/>
        </authorList>
    </citation>
    <scope>NUCLEOTIDE SEQUENCE</scope>
    <source>
        <strain evidence="5">USAMLcec2-132</strain>
    </source>
</reference>
<sequence>MPVRAVQLIEQEPRLFPSQIDTELENCTEVCKYDKKKLKTFLIAEGITSIAEMDYLLRKRFEQYLLEEQHLKKIDRYILAYDRVKQYSIRQQMQTLSGRTQCQWKLENKVLFIPYHPDQTLAMEFDSVRNRKNMVWDFTKPCSSILKNQIFVTLNAVLSQFKELRKREQRLSGLQYLYHFCAESGIEDIEKMEQIQVEEFEAYLKQHTDSESRRMLLLPILGYCRKTVFLQNYTIHWDANIWYLERMRLPEHRVNPSSAFVTVSFIEITMPENRRYAQEFMKYQIGITGQSVSTMVIKFGGIKQFLIWLCERKESACSCSEEQIDRYLQEIQERGIIPKTFNEYVTGLSQFYHFMTVRGYMERMPFHPEYYIKKVIRQHHDRSVSPEVCIELLGLLHLLPEHLRCMYLHLWCLGLRISEVCTLKGNSYYKKDDETWIQLYQTKMKTYKRIPIAEGLYKIMQVYIRRNNIGPDEYLFKNKNGGAYLTQTFRERMKKFCKEQGIAEGEYLFQTHDYRHTVATFFYESGASLQSVRDYLGHSYQEMTEQYIDYVPQKIAKANDEYFKQPGNNLAAGLRKGGKRGR</sequence>
<dbReference type="GO" id="GO:0015074">
    <property type="term" value="P:DNA integration"/>
    <property type="evidence" value="ECO:0007669"/>
    <property type="project" value="InterPro"/>
</dbReference>
<dbReference type="Gene3D" id="1.10.150.130">
    <property type="match status" value="1"/>
</dbReference>
<gene>
    <name evidence="5" type="ORF">H9761_20190</name>
</gene>
<reference evidence="5" key="1">
    <citation type="journal article" date="2021" name="PeerJ">
        <title>Extensive microbial diversity within the chicken gut microbiome revealed by metagenomics and culture.</title>
        <authorList>
            <person name="Gilroy R."/>
            <person name="Ravi A."/>
            <person name="Getino M."/>
            <person name="Pursley I."/>
            <person name="Horton D.L."/>
            <person name="Alikhan N.F."/>
            <person name="Baker D."/>
            <person name="Gharbi K."/>
            <person name="Hall N."/>
            <person name="Watson M."/>
            <person name="Adriaenssens E.M."/>
            <person name="Foster-Nyarko E."/>
            <person name="Jarju S."/>
            <person name="Secka A."/>
            <person name="Antonio M."/>
            <person name="Oren A."/>
            <person name="Chaudhuri R.R."/>
            <person name="La Ragione R."/>
            <person name="Hildebrand F."/>
            <person name="Pallen M.J."/>
        </authorList>
    </citation>
    <scope>NUCLEOTIDE SEQUENCE</scope>
    <source>
        <strain evidence="5">USAMLcec2-132</strain>
    </source>
</reference>
<dbReference type="PANTHER" id="PTHR30349:SF64">
    <property type="entry name" value="PROPHAGE INTEGRASE INTD-RELATED"/>
    <property type="match status" value="1"/>
</dbReference>
<evidence type="ECO:0000256" key="3">
    <source>
        <dbReference type="ARBA" id="ARBA00023172"/>
    </source>
</evidence>
<name>A0A9D2NIS1_9FIRM</name>
<dbReference type="InterPro" id="IPR050090">
    <property type="entry name" value="Tyrosine_recombinase_XerCD"/>
</dbReference>
<accession>A0A9D2NIS1</accession>
<organism evidence="5 6">
    <name type="scientific">Candidatus Eisenbergiella merdavium</name>
    <dbReference type="NCBI Taxonomy" id="2838551"/>
    <lineage>
        <taxon>Bacteria</taxon>
        <taxon>Bacillati</taxon>
        <taxon>Bacillota</taxon>
        <taxon>Clostridia</taxon>
        <taxon>Lachnospirales</taxon>
        <taxon>Lachnospiraceae</taxon>
        <taxon>Eisenbergiella</taxon>
    </lineage>
</organism>
<evidence type="ECO:0000256" key="2">
    <source>
        <dbReference type="ARBA" id="ARBA00023125"/>
    </source>
</evidence>
<comment type="similarity">
    <text evidence="1">Belongs to the 'phage' integrase family.</text>
</comment>
<dbReference type="AlphaFoldDB" id="A0A9D2NIS1"/>
<comment type="caution">
    <text evidence="5">The sequence shown here is derived from an EMBL/GenBank/DDBJ whole genome shotgun (WGS) entry which is preliminary data.</text>
</comment>
<dbReference type="InterPro" id="IPR011010">
    <property type="entry name" value="DNA_brk_join_enz"/>
</dbReference>
<feature type="domain" description="Tyr recombinase" evidence="4">
    <location>
        <begin position="379"/>
        <end position="560"/>
    </location>
</feature>
<dbReference type="GO" id="GO:0006310">
    <property type="term" value="P:DNA recombination"/>
    <property type="evidence" value="ECO:0007669"/>
    <property type="project" value="UniProtKB-KW"/>
</dbReference>
<dbReference type="Proteomes" id="UP000823891">
    <property type="component" value="Unassembled WGS sequence"/>
</dbReference>
<dbReference type="PROSITE" id="PS51898">
    <property type="entry name" value="TYR_RECOMBINASE"/>
    <property type="match status" value="1"/>
</dbReference>